<accession>A0A8J4BLW1</accession>
<dbReference type="PROSITE" id="PS50011">
    <property type="entry name" value="PROTEIN_KINASE_DOM"/>
    <property type="match status" value="1"/>
</dbReference>
<dbReference type="AlphaFoldDB" id="A0A8J4BLW1"/>
<feature type="domain" description="Protein kinase" evidence="2">
    <location>
        <begin position="1"/>
        <end position="260"/>
    </location>
</feature>
<dbReference type="InterPro" id="IPR000719">
    <property type="entry name" value="Prot_kinase_dom"/>
</dbReference>
<evidence type="ECO:0000256" key="1">
    <source>
        <dbReference type="SAM" id="MobiDB-lite"/>
    </source>
</evidence>
<reference evidence="3" key="1">
    <citation type="journal article" date="2021" name="Proc. Natl. Acad. Sci. U.S.A.">
        <title>Three genomes in the algal genus Volvox reveal the fate of a haploid sex-determining region after a transition to homothallism.</title>
        <authorList>
            <person name="Yamamoto K."/>
            <person name="Hamaji T."/>
            <person name="Kawai-Toyooka H."/>
            <person name="Matsuzaki R."/>
            <person name="Takahashi F."/>
            <person name="Nishimura Y."/>
            <person name="Kawachi M."/>
            <person name="Noguchi H."/>
            <person name="Minakuchi Y."/>
            <person name="Umen J.G."/>
            <person name="Toyoda A."/>
            <person name="Nozaki H."/>
        </authorList>
    </citation>
    <scope>NUCLEOTIDE SEQUENCE</scope>
    <source>
        <strain evidence="3">NIES-3780</strain>
    </source>
</reference>
<dbReference type="InterPro" id="IPR008271">
    <property type="entry name" value="Ser/Thr_kinase_AS"/>
</dbReference>
<feature type="compositionally biased region" description="Pro residues" evidence="1">
    <location>
        <begin position="462"/>
        <end position="476"/>
    </location>
</feature>
<feature type="compositionally biased region" description="Polar residues" evidence="1">
    <location>
        <begin position="385"/>
        <end position="398"/>
    </location>
</feature>
<evidence type="ECO:0000259" key="2">
    <source>
        <dbReference type="PROSITE" id="PS50011"/>
    </source>
</evidence>
<dbReference type="SMART" id="SM00220">
    <property type="entry name" value="S_TKc"/>
    <property type="match status" value="1"/>
</dbReference>
<dbReference type="PANTHER" id="PTHR44329:SF214">
    <property type="entry name" value="PROTEIN KINASE DOMAIN-CONTAINING PROTEIN"/>
    <property type="match status" value="1"/>
</dbReference>
<dbReference type="InterPro" id="IPR001245">
    <property type="entry name" value="Ser-Thr/Tyr_kinase_cat_dom"/>
</dbReference>
<dbReference type="InterPro" id="IPR011009">
    <property type="entry name" value="Kinase-like_dom_sf"/>
</dbReference>
<protein>
    <recommendedName>
        <fullName evidence="2">Protein kinase domain-containing protein</fullName>
    </recommendedName>
</protein>
<dbReference type="PROSITE" id="PS00108">
    <property type="entry name" value="PROTEIN_KINASE_ST"/>
    <property type="match status" value="1"/>
</dbReference>
<dbReference type="InterPro" id="IPR051681">
    <property type="entry name" value="Ser/Thr_Kinases-Pseudokinases"/>
</dbReference>
<dbReference type="Gene3D" id="1.10.510.10">
    <property type="entry name" value="Transferase(Phosphotransferase) domain 1"/>
    <property type="match status" value="1"/>
</dbReference>
<organism evidence="3 4">
    <name type="scientific">Volvox africanus</name>
    <dbReference type="NCBI Taxonomy" id="51714"/>
    <lineage>
        <taxon>Eukaryota</taxon>
        <taxon>Viridiplantae</taxon>
        <taxon>Chlorophyta</taxon>
        <taxon>core chlorophytes</taxon>
        <taxon>Chlorophyceae</taxon>
        <taxon>CS clade</taxon>
        <taxon>Chlamydomonadales</taxon>
        <taxon>Volvocaceae</taxon>
        <taxon>Volvox</taxon>
    </lineage>
</organism>
<dbReference type="GO" id="GO:0004674">
    <property type="term" value="F:protein serine/threonine kinase activity"/>
    <property type="evidence" value="ECO:0007669"/>
    <property type="project" value="TreeGrafter"/>
</dbReference>
<name>A0A8J4BLW1_9CHLO</name>
<dbReference type="PANTHER" id="PTHR44329">
    <property type="entry name" value="SERINE/THREONINE-PROTEIN KINASE TNNI3K-RELATED"/>
    <property type="match status" value="1"/>
</dbReference>
<evidence type="ECO:0000313" key="3">
    <source>
        <dbReference type="EMBL" id="GIL63297.1"/>
    </source>
</evidence>
<evidence type="ECO:0000313" key="4">
    <source>
        <dbReference type="Proteomes" id="UP000747399"/>
    </source>
</evidence>
<proteinExistence type="predicted"/>
<dbReference type="Pfam" id="PF07714">
    <property type="entry name" value="PK_Tyr_Ser-Thr"/>
    <property type="match status" value="1"/>
</dbReference>
<feature type="region of interest" description="Disordered" evidence="1">
    <location>
        <begin position="459"/>
        <end position="482"/>
    </location>
</feature>
<sequence>MTSSGMDSNTSSLTDPGGNEAIVLVMEYCDRGSLKEAIQDGSFLQKETLTHVISLHKHQQQGGQQQQQQQQHVQQMAALARGGMGLINMKAVYSTLLEVALALRHMHGLHMVHCDLKPQNVLLKSSPRDPRGFTAKLSDFGLAKMMAHDEEGQLVIDDAIQSGTLTHLPPEALIGGRQLGPTVDIYAFGIVMFQMLCGMTVYRGLDLKQIIRGVVLQGLRPTVPAWVPQGYRDLAQRCWHDRPSCRPTSLQLVSELEALLEACDGQQGTLNRHGFASTGGSVGSIRLGTGGCVSDPAKHHRLPHRCATDTAIQGRRLPQTAATGSPMPRTIVVATENAVVIAAGSSGGGGGGDAVTNNVALLPPQLPAALFRHPPVDVYHPPQSLYQPHSTGAGSQPPTEGPGVVSVVDLGLRPGTVPSSVHPGGVGGRMAAFHPAPLPLPAAAVALLNQTSLYTLTLPAATSPPAPPASPQPTPHPMLLTP</sequence>
<dbReference type="GO" id="GO:0005524">
    <property type="term" value="F:ATP binding"/>
    <property type="evidence" value="ECO:0007669"/>
    <property type="project" value="InterPro"/>
</dbReference>
<gene>
    <name evidence="3" type="ORF">Vafri_17394</name>
</gene>
<dbReference type="Proteomes" id="UP000747399">
    <property type="component" value="Unassembled WGS sequence"/>
</dbReference>
<dbReference type="EMBL" id="BNCO01000056">
    <property type="protein sequence ID" value="GIL63297.1"/>
    <property type="molecule type" value="Genomic_DNA"/>
</dbReference>
<dbReference type="SUPFAM" id="SSF56112">
    <property type="entry name" value="Protein kinase-like (PK-like)"/>
    <property type="match status" value="1"/>
</dbReference>
<feature type="region of interest" description="Disordered" evidence="1">
    <location>
        <begin position="385"/>
        <end position="405"/>
    </location>
</feature>
<comment type="caution">
    <text evidence="3">The sequence shown here is derived from an EMBL/GenBank/DDBJ whole genome shotgun (WGS) entry which is preliminary data.</text>
</comment>
<keyword evidence="4" id="KW-1185">Reference proteome</keyword>